<dbReference type="STRING" id="619300.G3AK72"/>
<dbReference type="CDD" id="cd00009">
    <property type="entry name" value="AAA"/>
    <property type="match status" value="1"/>
</dbReference>
<dbReference type="InterPro" id="IPR027417">
    <property type="entry name" value="P-loop_NTPase"/>
</dbReference>
<protein>
    <recommendedName>
        <fullName evidence="2">AAA+ ATPase domain-containing protein</fullName>
    </recommendedName>
</protein>
<evidence type="ECO:0000313" key="4">
    <source>
        <dbReference type="Proteomes" id="UP000000709"/>
    </source>
</evidence>
<sequence length="511" mass="57728">MTTMDDSPEEHSKPQLPGSLVEAVRPKSLAEYIGQNHLVNPEDGAITNFINLGYLPSMILFGPPGVGKTTLASIIANTCGYVFVELSATDATVAQLRDLSTSIANENAKRIAAGDDMLRILVFIDEIHRFSKTQQDFLLPYIEDGNFVFVGATTVNPQKRIRPAIKSRCQLFQLTTLSSQEMRQVLDRAIDYENTKRRIVYGRGNIVYNDQMLDVLIKRAGGDSRSAINLIELVSTNCRGPEDKQLELAELRDIFQNVRYSQSGIADPKNRQIMARLLACLKGNPGRRKGKDHLEFFYDDFKTRKISGNDPNYEYLLQMQVSDDSDVEPGDIFTDDEEELDLAYLEPEEVAKVSANFYLQLLLKRGESTTVIIRMLIKFAILNLEPNTSTIPKLMSFLKLVKNTNAHQDNIDYIFANCIEWLIDQPKSKSGLQKKLNQLKQYFSLLKKEEDSGNDDDDVPELLNNIIISFNQDEIEGLEHRPIFDEDDIDQNPGISVTYVEEQDLDIGTPA</sequence>
<dbReference type="OMA" id="FANCIEW"/>
<name>G3AK72_SPAPN</name>
<dbReference type="GO" id="GO:0008047">
    <property type="term" value="F:enzyme activator activity"/>
    <property type="evidence" value="ECO:0007669"/>
    <property type="project" value="TreeGrafter"/>
</dbReference>
<dbReference type="InterPro" id="IPR051314">
    <property type="entry name" value="AAA_ATPase_RarA/MGS1/WRNIP1"/>
</dbReference>
<dbReference type="AlphaFoldDB" id="G3AK72"/>
<dbReference type="GO" id="GO:0005634">
    <property type="term" value="C:nucleus"/>
    <property type="evidence" value="ECO:0007669"/>
    <property type="project" value="TreeGrafter"/>
</dbReference>
<reference evidence="3 4" key="1">
    <citation type="journal article" date="2011" name="Proc. Natl. Acad. Sci. U.S.A.">
        <title>Comparative genomics of xylose-fermenting fungi for enhanced biofuel production.</title>
        <authorList>
            <person name="Wohlbach D.J."/>
            <person name="Kuo A."/>
            <person name="Sato T.K."/>
            <person name="Potts K.M."/>
            <person name="Salamov A.A."/>
            <person name="LaButti K.M."/>
            <person name="Sun H."/>
            <person name="Clum A."/>
            <person name="Pangilinan J.L."/>
            <person name="Lindquist E.A."/>
            <person name="Lucas S."/>
            <person name="Lapidus A."/>
            <person name="Jin M."/>
            <person name="Gunawan C."/>
            <person name="Balan V."/>
            <person name="Dale B.E."/>
            <person name="Jeffries T.W."/>
            <person name="Zinkel R."/>
            <person name="Barry K.W."/>
            <person name="Grigoriev I.V."/>
            <person name="Gasch A.P."/>
        </authorList>
    </citation>
    <scope>NUCLEOTIDE SEQUENCE [LARGE SCALE GENOMIC DNA]</scope>
    <source>
        <strain evidence="4">NRRL Y-27907 / 11-Y1</strain>
    </source>
</reference>
<dbReference type="GO" id="GO:0016887">
    <property type="term" value="F:ATP hydrolysis activity"/>
    <property type="evidence" value="ECO:0007669"/>
    <property type="project" value="InterPro"/>
</dbReference>
<feature type="region of interest" description="Disordered" evidence="1">
    <location>
        <begin position="1"/>
        <end position="20"/>
    </location>
</feature>
<dbReference type="OrthoDB" id="10265467at2759"/>
<dbReference type="GO" id="GO:0005524">
    <property type="term" value="F:ATP binding"/>
    <property type="evidence" value="ECO:0007669"/>
    <property type="project" value="InterPro"/>
</dbReference>
<dbReference type="Gene3D" id="3.40.50.300">
    <property type="entry name" value="P-loop containing nucleotide triphosphate hydrolases"/>
    <property type="match status" value="1"/>
</dbReference>
<dbReference type="GO" id="GO:0000731">
    <property type="term" value="P:DNA synthesis involved in DNA repair"/>
    <property type="evidence" value="ECO:0007669"/>
    <property type="project" value="TreeGrafter"/>
</dbReference>
<feature type="domain" description="AAA+ ATPase" evidence="2">
    <location>
        <begin position="54"/>
        <end position="205"/>
    </location>
</feature>
<dbReference type="GeneID" id="18875068"/>
<dbReference type="PANTHER" id="PTHR13779:SF7">
    <property type="entry name" value="ATPASE WRNIP1"/>
    <property type="match status" value="1"/>
</dbReference>
<dbReference type="CDD" id="cd18139">
    <property type="entry name" value="HLD_clamp_RarA"/>
    <property type="match status" value="1"/>
</dbReference>
<dbReference type="Proteomes" id="UP000000709">
    <property type="component" value="Unassembled WGS sequence"/>
</dbReference>
<dbReference type="InterPro" id="IPR003959">
    <property type="entry name" value="ATPase_AAA_core"/>
</dbReference>
<evidence type="ECO:0000313" key="3">
    <source>
        <dbReference type="EMBL" id="EGW32881.1"/>
    </source>
</evidence>
<dbReference type="KEGG" id="spaa:SPAPADRAFT_65903"/>
<dbReference type="EMBL" id="GL996501">
    <property type="protein sequence ID" value="EGW32881.1"/>
    <property type="molecule type" value="Genomic_DNA"/>
</dbReference>
<evidence type="ECO:0000259" key="2">
    <source>
        <dbReference type="SMART" id="SM00382"/>
    </source>
</evidence>
<dbReference type="Gene3D" id="1.10.8.60">
    <property type="match status" value="1"/>
</dbReference>
<organism evidence="4">
    <name type="scientific">Spathaspora passalidarum (strain NRRL Y-27907 / 11-Y1)</name>
    <dbReference type="NCBI Taxonomy" id="619300"/>
    <lineage>
        <taxon>Eukaryota</taxon>
        <taxon>Fungi</taxon>
        <taxon>Dikarya</taxon>
        <taxon>Ascomycota</taxon>
        <taxon>Saccharomycotina</taxon>
        <taxon>Pichiomycetes</taxon>
        <taxon>Debaryomycetaceae</taxon>
        <taxon>Spathaspora</taxon>
    </lineage>
</organism>
<dbReference type="GO" id="GO:0017116">
    <property type="term" value="F:single-stranded DNA helicase activity"/>
    <property type="evidence" value="ECO:0007669"/>
    <property type="project" value="TreeGrafter"/>
</dbReference>
<dbReference type="SUPFAM" id="SSF52540">
    <property type="entry name" value="P-loop containing nucleoside triphosphate hydrolases"/>
    <property type="match status" value="1"/>
</dbReference>
<evidence type="ECO:0000256" key="1">
    <source>
        <dbReference type="SAM" id="MobiDB-lite"/>
    </source>
</evidence>
<dbReference type="Pfam" id="PF00004">
    <property type="entry name" value="AAA"/>
    <property type="match status" value="1"/>
</dbReference>
<accession>G3AK72</accession>
<dbReference type="InParanoid" id="G3AK72"/>
<dbReference type="eggNOG" id="KOG2028">
    <property type="taxonomic scope" value="Eukaryota"/>
</dbReference>
<keyword evidence="4" id="KW-1185">Reference proteome</keyword>
<gene>
    <name evidence="3" type="ORF">SPAPADRAFT_65903</name>
</gene>
<dbReference type="RefSeq" id="XP_007374396.1">
    <property type="nucleotide sequence ID" value="XM_007374334.1"/>
</dbReference>
<dbReference type="PANTHER" id="PTHR13779">
    <property type="entry name" value="WERNER HELICASE-INTERACTING PROTEIN 1 FAMILY MEMBER"/>
    <property type="match status" value="1"/>
</dbReference>
<dbReference type="GO" id="GO:0006261">
    <property type="term" value="P:DNA-templated DNA replication"/>
    <property type="evidence" value="ECO:0007669"/>
    <property type="project" value="TreeGrafter"/>
</dbReference>
<dbReference type="InterPro" id="IPR003593">
    <property type="entry name" value="AAA+_ATPase"/>
</dbReference>
<dbReference type="HOGENOM" id="CLU_017271_0_0_1"/>
<proteinExistence type="predicted"/>
<dbReference type="SMART" id="SM00382">
    <property type="entry name" value="AAA"/>
    <property type="match status" value="1"/>
</dbReference>